<comment type="caution">
    <text evidence="2">The sequence shown here is derived from an EMBL/GenBank/DDBJ whole genome shotgun (WGS) entry which is preliminary data.</text>
</comment>
<dbReference type="EMBL" id="PFFQ01000024">
    <property type="protein sequence ID" value="PIW17360.1"/>
    <property type="molecule type" value="Genomic_DNA"/>
</dbReference>
<sequence>MAVQTSPNGLIQFETDAEGWLARSHVIAWTDPLLRTPLIKISVLAASTLLLAGLEYLSLLAPGYPGLFPALLGLGTLFYGLGTEQMRKKVFRLEALAKTLHFWEGPEDQFSAEAWQRIEQSALKNIYLKTLATGRNRSQPVICFETLSAEENLCLGGGLPESELAWLVQAILATQPRLQTP</sequence>
<proteinExistence type="predicted"/>
<name>A0A2M7G5Q8_9BACT</name>
<evidence type="ECO:0000256" key="1">
    <source>
        <dbReference type="SAM" id="Phobius"/>
    </source>
</evidence>
<organism evidence="2 3">
    <name type="scientific">bacterium (Candidatus Blackallbacteria) CG17_big_fil_post_rev_8_21_14_2_50_48_46</name>
    <dbReference type="NCBI Taxonomy" id="2014261"/>
    <lineage>
        <taxon>Bacteria</taxon>
        <taxon>Candidatus Blackallbacteria</taxon>
    </lineage>
</organism>
<evidence type="ECO:0000313" key="2">
    <source>
        <dbReference type="EMBL" id="PIW17360.1"/>
    </source>
</evidence>
<protein>
    <submittedName>
        <fullName evidence="2">Uncharacterized protein</fullName>
    </submittedName>
</protein>
<dbReference type="Proteomes" id="UP000231019">
    <property type="component" value="Unassembled WGS sequence"/>
</dbReference>
<evidence type="ECO:0000313" key="3">
    <source>
        <dbReference type="Proteomes" id="UP000231019"/>
    </source>
</evidence>
<gene>
    <name evidence="2" type="ORF">COW36_09295</name>
</gene>
<keyword evidence="1" id="KW-0812">Transmembrane</keyword>
<feature type="transmembrane region" description="Helical" evidence="1">
    <location>
        <begin position="63"/>
        <end position="82"/>
    </location>
</feature>
<accession>A0A2M7G5Q8</accession>
<reference evidence="2 3" key="1">
    <citation type="submission" date="2017-09" db="EMBL/GenBank/DDBJ databases">
        <title>Depth-based differentiation of microbial function through sediment-hosted aquifers and enrichment of novel symbionts in the deep terrestrial subsurface.</title>
        <authorList>
            <person name="Probst A.J."/>
            <person name="Ladd B."/>
            <person name="Jarett J.K."/>
            <person name="Geller-Mcgrath D.E."/>
            <person name="Sieber C.M."/>
            <person name="Emerson J.B."/>
            <person name="Anantharaman K."/>
            <person name="Thomas B.C."/>
            <person name="Malmstrom R."/>
            <person name="Stieglmeier M."/>
            <person name="Klingl A."/>
            <person name="Woyke T."/>
            <person name="Ryan C.M."/>
            <person name="Banfield J.F."/>
        </authorList>
    </citation>
    <scope>NUCLEOTIDE SEQUENCE [LARGE SCALE GENOMIC DNA]</scope>
    <source>
        <strain evidence="2">CG17_big_fil_post_rev_8_21_14_2_50_48_46</strain>
    </source>
</reference>
<keyword evidence="1" id="KW-0472">Membrane</keyword>
<dbReference type="AlphaFoldDB" id="A0A2M7G5Q8"/>
<keyword evidence="1" id="KW-1133">Transmembrane helix</keyword>